<evidence type="ECO:0000313" key="2">
    <source>
        <dbReference type="Proteomes" id="UP000501058"/>
    </source>
</evidence>
<dbReference type="AlphaFoldDB" id="A0A6G7Y4R0"/>
<organism evidence="1 2">
    <name type="scientific">Propioniciclava coleopterorum</name>
    <dbReference type="NCBI Taxonomy" id="2714937"/>
    <lineage>
        <taxon>Bacteria</taxon>
        <taxon>Bacillati</taxon>
        <taxon>Actinomycetota</taxon>
        <taxon>Actinomycetes</taxon>
        <taxon>Propionibacteriales</taxon>
        <taxon>Propionibacteriaceae</taxon>
        <taxon>Propioniciclava</taxon>
    </lineage>
</organism>
<protein>
    <submittedName>
        <fullName evidence="1">Uncharacterized protein</fullName>
    </submittedName>
</protein>
<gene>
    <name evidence="1" type="ORF">G7070_04700</name>
</gene>
<name>A0A6G7Y4R0_9ACTN</name>
<proteinExistence type="predicted"/>
<dbReference type="Proteomes" id="UP000501058">
    <property type="component" value="Chromosome"/>
</dbReference>
<accession>A0A6G7Y4R0</accession>
<sequence length="207" mass="22672">MAAAGVPPRRRGVPRHRVLLRRRESLLGADYPAQLGAAFAADLAAAEPHPRWLRRVDELGCEHGFLWLTESELAAGPTPPAADPRAASDRRTEMESRGEGFLSAWDSPWGRDDIWLVERDDPNAGLAPQDRWANPSNGYAEPFGDGAADWAAPLRGFSHLGGTTFHAQDLPDGLTPWFLELEEFGPLNFGGGCLQLDLESDTFDWAC</sequence>
<dbReference type="KEGG" id="prv:G7070_04700"/>
<evidence type="ECO:0000313" key="1">
    <source>
        <dbReference type="EMBL" id="QIK71699.1"/>
    </source>
</evidence>
<keyword evidence="2" id="KW-1185">Reference proteome</keyword>
<dbReference type="EMBL" id="CP049865">
    <property type="protein sequence ID" value="QIK71699.1"/>
    <property type="molecule type" value="Genomic_DNA"/>
</dbReference>
<dbReference type="RefSeq" id="WP_166232355.1">
    <property type="nucleotide sequence ID" value="NZ_CP049865.1"/>
</dbReference>
<reference evidence="1 2" key="1">
    <citation type="submission" date="2020-03" db="EMBL/GenBank/DDBJ databases">
        <title>Propioniciclava sp. nov., isolated from Hydrophilus acuminatus.</title>
        <authorList>
            <person name="Hyun D.-W."/>
            <person name="Bae J.-W."/>
        </authorList>
    </citation>
    <scope>NUCLEOTIDE SEQUENCE [LARGE SCALE GENOMIC DNA]</scope>
    <source>
        <strain evidence="1 2">HDW11</strain>
    </source>
</reference>